<dbReference type="EMBL" id="CBFW010000428">
    <property type="protein sequence ID" value="CDC77271.1"/>
    <property type="molecule type" value="Genomic_DNA"/>
</dbReference>
<proteinExistence type="predicted"/>
<gene>
    <name evidence="2" type="ORF">BN580_00357</name>
</gene>
<evidence type="ECO:0000313" key="2">
    <source>
        <dbReference type="EMBL" id="CDC77271.1"/>
    </source>
</evidence>
<accession>R6UB07</accession>
<comment type="caution">
    <text evidence="2">The sequence shown here is derived from an EMBL/GenBank/DDBJ whole genome shotgun (WGS) entry which is preliminary data.</text>
</comment>
<dbReference type="Proteomes" id="UP000017938">
    <property type="component" value="Unassembled WGS sequence"/>
</dbReference>
<feature type="region of interest" description="Disordered" evidence="1">
    <location>
        <begin position="334"/>
        <end position="356"/>
    </location>
</feature>
<reference evidence="2" key="1">
    <citation type="submission" date="2012-11" db="EMBL/GenBank/DDBJ databases">
        <title>Dependencies among metagenomic species, viruses, plasmids and units of genetic variation.</title>
        <authorList>
            <person name="Nielsen H.B."/>
            <person name="Almeida M."/>
            <person name="Juncker A.S."/>
            <person name="Rasmussen S."/>
            <person name="Li J."/>
            <person name="Sunagawa S."/>
            <person name="Plichta D."/>
            <person name="Gautier L."/>
            <person name="Le Chatelier E."/>
            <person name="Peletier E."/>
            <person name="Bonde I."/>
            <person name="Nielsen T."/>
            <person name="Manichanh C."/>
            <person name="Arumugam M."/>
            <person name="Batto J."/>
            <person name="Santos M.B.Q.D."/>
            <person name="Blom N."/>
            <person name="Borruel N."/>
            <person name="Burgdorf K.S."/>
            <person name="Boumezbeur F."/>
            <person name="Casellas F."/>
            <person name="Dore J."/>
            <person name="Guarner F."/>
            <person name="Hansen T."/>
            <person name="Hildebrand F."/>
            <person name="Kaas R.S."/>
            <person name="Kennedy S."/>
            <person name="Kristiansen K."/>
            <person name="Kultima J.R."/>
            <person name="Leonard P."/>
            <person name="Levenez F."/>
            <person name="Lund O."/>
            <person name="Moumen B."/>
            <person name="Le Paslier D."/>
            <person name="Pons N."/>
            <person name="Pedersen O."/>
            <person name="Prifti E."/>
            <person name="Qin J."/>
            <person name="Raes J."/>
            <person name="Tap J."/>
            <person name="Tims S."/>
            <person name="Ussery D.W."/>
            <person name="Yamada T."/>
            <person name="MetaHit consortium"/>
            <person name="Renault P."/>
            <person name="Sicheritz-Ponten T."/>
            <person name="Bork P."/>
            <person name="Wang J."/>
            <person name="Brunak S."/>
            <person name="Ehrlich S.D."/>
        </authorList>
    </citation>
    <scope>NUCLEOTIDE SEQUENCE [LARGE SCALE GENOMIC DNA]</scope>
</reference>
<name>R6UB07_9BACT</name>
<evidence type="ECO:0000313" key="3">
    <source>
        <dbReference type="Proteomes" id="UP000017938"/>
    </source>
</evidence>
<sequence length="412" mass="45819">MRKKQPVPRPCRVAYPRVGQNIDHRDKRIVQPAENGGGLSAFALRLSCHRFYVHGKLREVGEPDGFYPFALRIVGHHVLFPAVGVQGYEPVGGTYDGFCAAVIFFDEQHLCVGIDAVEFKQPLRIRGAEAVNALVLVADHEKIAAPLSRPADYHVLYLRRVLRLIDTDVTEPSGILPDRIGKAADYVVAVKKLVVVVHQSVFALEFTVCPVYLRKIPAVNADLLDFPVVKHHVPTVGHGGHDVLYLVLGRVAAVLPEDVADNPRLPAVAVDERKRLFPAHPAVCRDDLRAEAVYRPYLNIARAENRLIPLLHLSRAGNAVGDRQHRVRRNVFTPDKIPQPRRHNGGFPASGDGKEQNMPLRLPARRILRGVKPYSVFGFVLFVCHKINAARQQPEDRLCGRSAFPPERAALS</sequence>
<organism evidence="2 3">
    <name type="scientific">Candidatus Colimorpha enterica</name>
    <dbReference type="NCBI Taxonomy" id="3083063"/>
    <lineage>
        <taxon>Bacteria</taxon>
        <taxon>Pseudomonadati</taxon>
        <taxon>Bacteroidota</taxon>
        <taxon>Bacteroidia</taxon>
        <taxon>Bacteroidales</taxon>
        <taxon>Candidatus Colimorpha</taxon>
    </lineage>
</organism>
<dbReference type="AlphaFoldDB" id="R6UB07"/>
<evidence type="ECO:0000256" key="1">
    <source>
        <dbReference type="SAM" id="MobiDB-lite"/>
    </source>
</evidence>
<protein>
    <submittedName>
        <fullName evidence="2">Uncharacterized protein</fullName>
    </submittedName>
</protein>